<dbReference type="InterPro" id="IPR010364">
    <property type="entry name" value="Uncharacterised_IM_CreD"/>
</dbReference>
<organism evidence="2 3">
    <name type="scientific">Tahibacter amnicola</name>
    <dbReference type="NCBI Taxonomy" id="2976241"/>
    <lineage>
        <taxon>Bacteria</taxon>
        <taxon>Pseudomonadati</taxon>
        <taxon>Pseudomonadota</taxon>
        <taxon>Gammaproteobacteria</taxon>
        <taxon>Lysobacterales</taxon>
        <taxon>Rhodanobacteraceae</taxon>
        <taxon>Tahibacter</taxon>
    </lineage>
</organism>
<proteinExistence type="predicted"/>
<keyword evidence="1" id="KW-1133">Transmembrane helix</keyword>
<evidence type="ECO:0000256" key="1">
    <source>
        <dbReference type="SAM" id="Phobius"/>
    </source>
</evidence>
<gene>
    <name evidence="2" type="primary">creD</name>
    <name evidence="2" type="ORF">N4264_22710</name>
</gene>
<keyword evidence="1" id="KW-0812">Transmembrane</keyword>
<dbReference type="Proteomes" id="UP001064632">
    <property type="component" value="Chromosome"/>
</dbReference>
<dbReference type="RefSeq" id="WP_261694487.1">
    <property type="nucleotide sequence ID" value="NZ_CP104694.1"/>
</dbReference>
<dbReference type="Pfam" id="PF06123">
    <property type="entry name" value="CreD"/>
    <property type="match status" value="1"/>
</dbReference>
<sequence length="457" mass="49755">MLSRYSSVTTKALGIALMALLMLIPLAQVRDLIAERSGYRQHAVAQIASRWGAAQTVGGPVISVPHRVMLETKDGYKPSQQMLYLLPERGDISATLTPSIRAYGIYDTAVYTADVTISARYESDDFAPLSTDAANYLTDQVKLRFLLSDVRGLREVKSVKVNGTPQRLQPGDAIGNIAAVSVALDPSLLAGALTVEVQYVVAGTESLQFLPMARTTTVKVDAPWADPSFTGAFLPAERDIDDKQFSARWQVLELNRGFAQHWEETPHNAVNLHEWSFGVTLYRPVDVYQQLQRAGKYGLLFIGLSFVAFFLFEVLKKLRVHPVQYVLVGLALCTFYILLLALSEQIGFGGAYAVAATAVVLIIGGYAAAVLATRRAGGLLAGCLAVAYLLLYGLVISEQYSLLIGAITLLAVVSVLMYLTRRIDWYGESRPAAAPAAAKTDFDAFVMPDLPPNGSRR</sequence>
<dbReference type="NCBIfam" id="NF008712">
    <property type="entry name" value="PRK11715.1-1"/>
    <property type="match status" value="1"/>
</dbReference>
<protein>
    <submittedName>
        <fullName evidence="2">Cell envelope integrity protein CreD</fullName>
    </submittedName>
</protein>
<name>A0ABY6BCI7_9GAMM</name>
<evidence type="ECO:0000313" key="3">
    <source>
        <dbReference type="Proteomes" id="UP001064632"/>
    </source>
</evidence>
<dbReference type="EMBL" id="CP104694">
    <property type="protein sequence ID" value="UXI67517.1"/>
    <property type="molecule type" value="Genomic_DNA"/>
</dbReference>
<feature type="transmembrane region" description="Helical" evidence="1">
    <location>
        <begin position="349"/>
        <end position="371"/>
    </location>
</feature>
<feature type="transmembrane region" description="Helical" evidence="1">
    <location>
        <begin position="378"/>
        <end position="396"/>
    </location>
</feature>
<keyword evidence="3" id="KW-1185">Reference proteome</keyword>
<evidence type="ECO:0000313" key="2">
    <source>
        <dbReference type="EMBL" id="UXI67517.1"/>
    </source>
</evidence>
<dbReference type="PANTHER" id="PTHR30092">
    <property type="entry name" value="INNER MEMBRANE PROTEIN CRED"/>
    <property type="match status" value="1"/>
</dbReference>
<feature type="transmembrane region" description="Helical" evidence="1">
    <location>
        <begin position="322"/>
        <end position="343"/>
    </location>
</feature>
<feature type="transmembrane region" description="Helical" evidence="1">
    <location>
        <begin position="402"/>
        <end position="420"/>
    </location>
</feature>
<feature type="transmembrane region" description="Helical" evidence="1">
    <location>
        <begin position="297"/>
        <end position="315"/>
    </location>
</feature>
<reference evidence="2" key="1">
    <citation type="submission" date="2022-09" db="EMBL/GenBank/DDBJ databases">
        <title>Tahibacter sp. nov., isolated from a fresh water.</title>
        <authorList>
            <person name="Baek J.H."/>
            <person name="Lee J.K."/>
            <person name="Kim J.M."/>
            <person name="Jeon C.O."/>
        </authorList>
    </citation>
    <scope>NUCLEOTIDE SEQUENCE</scope>
    <source>
        <strain evidence="2">W38</strain>
    </source>
</reference>
<keyword evidence="1" id="KW-0472">Membrane</keyword>
<dbReference type="PANTHER" id="PTHR30092:SF0">
    <property type="entry name" value="INNER MEMBRANE PROTEIN CRED"/>
    <property type="match status" value="1"/>
</dbReference>
<accession>A0ABY6BCI7</accession>
<dbReference type="PIRSF" id="PIRSF004548">
    <property type="entry name" value="CreD"/>
    <property type="match status" value="1"/>
</dbReference>